<dbReference type="SUPFAM" id="SSF56112">
    <property type="entry name" value="Protein kinase-like (PK-like)"/>
    <property type="match status" value="1"/>
</dbReference>
<dbReference type="PANTHER" id="PTHR48056:SF89">
    <property type="entry name" value="OS06G0585982 PROTEIN"/>
    <property type="match status" value="1"/>
</dbReference>
<keyword evidence="11 27" id="KW-0732">Signal</keyword>
<evidence type="ECO:0000256" key="12">
    <source>
        <dbReference type="ARBA" id="ARBA00022737"/>
    </source>
</evidence>
<dbReference type="Gene3D" id="3.80.10.10">
    <property type="entry name" value="Ribonuclease Inhibitor"/>
    <property type="match status" value="3"/>
</dbReference>
<comment type="function">
    <text evidence="22">Receptor kinase that detects X.oryzae pv. oryzae protein Ax21 to promote innate immunity. Following X.oryzae pv. oryzae protein Ax21 detection, undergoes cleavage, releasing the processed protein kinase Xa21 chain.</text>
</comment>
<comment type="similarity">
    <text evidence="3">Belongs to the protein kinase superfamily. Ser/Thr protein kinase family.</text>
</comment>
<dbReference type="InterPro" id="IPR055414">
    <property type="entry name" value="LRR_R13L4/SHOC2-like"/>
</dbReference>
<dbReference type="PROSITE" id="PS00107">
    <property type="entry name" value="PROTEIN_KINASE_ATP"/>
    <property type="match status" value="1"/>
</dbReference>
<evidence type="ECO:0000256" key="19">
    <source>
        <dbReference type="ARBA" id="ARBA00023180"/>
    </source>
</evidence>
<evidence type="ECO:0000256" key="17">
    <source>
        <dbReference type="ARBA" id="ARBA00023136"/>
    </source>
</evidence>
<dbReference type="InterPro" id="IPR032675">
    <property type="entry name" value="LRR_dom_sf"/>
</dbReference>
<dbReference type="InterPro" id="IPR050647">
    <property type="entry name" value="Plant_LRR-RLKs"/>
</dbReference>
<evidence type="ECO:0000256" key="22">
    <source>
        <dbReference type="ARBA" id="ARBA00054320"/>
    </source>
</evidence>
<gene>
    <name evidence="29" type="ORF">Taro_054666</name>
</gene>
<dbReference type="Gene3D" id="3.30.200.20">
    <property type="entry name" value="Phosphorylase Kinase, domain 1"/>
    <property type="match status" value="1"/>
</dbReference>
<keyword evidence="12" id="KW-0677">Repeat</keyword>
<dbReference type="Pfam" id="PF07714">
    <property type="entry name" value="PK_Tyr_Ser-Thr"/>
    <property type="match status" value="1"/>
</dbReference>
<dbReference type="OrthoDB" id="676979at2759"/>
<feature type="signal peptide" evidence="27">
    <location>
        <begin position="1"/>
        <end position="31"/>
    </location>
</feature>
<evidence type="ECO:0000256" key="11">
    <source>
        <dbReference type="ARBA" id="ARBA00022729"/>
    </source>
</evidence>
<dbReference type="EC" id="2.7.11.1" evidence="4"/>
<dbReference type="InterPro" id="IPR008271">
    <property type="entry name" value="Ser/Thr_kinase_AS"/>
</dbReference>
<dbReference type="Pfam" id="PF08263">
    <property type="entry name" value="LRRNT_2"/>
    <property type="match status" value="1"/>
</dbReference>
<keyword evidence="10 26" id="KW-0812">Transmembrane</keyword>
<comment type="function">
    <text evidence="23">The processed protein kinase Xa21 chain released by protein cleavage after X.oryzae pv. oryzae protein Ax21 detection translocates into the nucleus where it can bind and regulate WRKY62, a transcription factor. Confers resistance to the bacterial pathogen X.oryzae pv. oryzae (Xoo).</text>
</comment>
<evidence type="ECO:0000259" key="28">
    <source>
        <dbReference type="PROSITE" id="PS50011"/>
    </source>
</evidence>
<accession>A0A843XR66</accession>
<dbReference type="GO" id="GO:0005524">
    <property type="term" value="F:ATP binding"/>
    <property type="evidence" value="ECO:0007669"/>
    <property type="project" value="UniProtKB-UniRule"/>
</dbReference>
<dbReference type="Pfam" id="PF00560">
    <property type="entry name" value="LRR_1"/>
    <property type="match status" value="3"/>
</dbReference>
<keyword evidence="14" id="KW-0418">Kinase</keyword>
<dbReference type="FunFam" id="3.80.10.10:FF:000275">
    <property type="entry name" value="Leucine-rich repeat receptor-like protein kinase"/>
    <property type="match status" value="1"/>
</dbReference>
<sequence length="1054" mass="113394">MAPPSTNFVLLIMITSLAFLITCCLTSTAAAKPGNETDGLALLAFKAGITSDPLSSLRSWNSTLHFCQWQGVVCSRRHERVVVLNLQARSLAGTISPHIGNLSFLRDLRLRDNRFGGVIPQEIGRLSRLAYLDLTNNLIGGSIPINLSSCSKLASASLFRNQLVGSIPAELGSLSHLSSLGLGQNNLSGKIPTSLGNLSSLTRLSIGRNNLEGSIPDDFGRLTNLGFFQVAGNRLSGLIPPSLYNLSSIYFFSAADNKLVGSLPPNLGLALPKLERLLLGVNQFTAGFIPVSLTNASMLTEVDLSSNKLRGPIPKDLGILKGLATLNVGVNQLGSSQGNDLRFIESLTNCSGLSIISAQGNQLKGPLPNSVGNLSTQLRALALGGNMIHGSIPKGIGNLVNLTLLAMEGNLLVGTIPSSIGNLQQLQVFAFNENKLSGEIPASLGSLRKLSQLLLQDNKLEGNIPLSLGECRQLQRLDLSWNNLNGEIPRQLFRQLSSLSMSLNLAHNSLSGFLPIEIGSLQSLGMLVVSHNRLTGAIPTSLGDCIGLEYLYMDGNSFEGVIPSTLSNLKGTRELDLSLNNLTGQVPAYLGSFQYLNYLNLSYNDLSGPVPRAGVFANASAVSLLGNSNLCGGIQLLQLPACPSQYTASGRKKHHRKLIIVIVCLMSFSMVSAAILFTLWLRKKSNNRELSLVSSEGDQYRRVSYSELFDATNGFSSNNVVGVGSYGTVYRGQLDRDQAPVVVKVLNMQQSGASKSFLAECKALRSVRHRNLVKIITMCSSIDHKGHEFKALVFEFMGNGSLDEWLHPEDEEATPSVPRRLGLLQRLDIAIDVASGLHYLHHCGHVPIVHCDLKPTNILLGDDMTAHVGDFGLARFLTKATSTDASTAQTSSMGIKGTVGYIPPEYGMGGEASTRGDIYSYGILLLEMFTGRRPTDSIFEGDLNLRKFVESTFPSQVLNIVDRLLIHIIGGANSTVDAFGHAGRHDVRKMIEDCLINIVGLGLSCCTELPQERPAMGDVLVELQGVRETFLKKTKKVGICDLGNGRSEGHHHAS</sequence>
<keyword evidence="6" id="KW-0723">Serine/threonine-protein kinase</keyword>
<evidence type="ECO:0000256" key="24">
    <source>
        <dbReference type="ARBA" id="ARBA00072040"/>
    </source>
</evidence>
<dbReference type="InterPro" id="IPR001611">
    <property type="entry name" value="Leu-rich_rpt"/>
</dbReference>
<evidence type="ECO:0000256" key="16">
    <source>
        <dbReference type="ARBA" id="ARBA00022989"/>
    </source>
</evidence>
<evidence type="ECO:0000256" key="6">
    <source>
        <dbReference type="ARBA" id="ARBA00022527"/>
    </source>
</evidence>
<comment type="subcellular location">
    <subcellularLocation>
        <location evidence="1">Cell membrane</location>
        <topology evidence="1">Single-pass type I membrane protein</topology>
    </subcellularLocation>
    <subcellularLocation>
        <location evidence="2">Endoplasmic reticulum membrane</location>
        <topology evidence="2">Single-pass membrane protein</topology>
    </subcellularLocation>
</comment>
<evidence type="ECO:0000256" key="18">
    <source>
        <dbReference type="ARBA" id="ARBA00023170"/>
    </source>
</evidence>
<dbReference type="GO" id="GO:0004674">
    <property type="term" value="F:protein serine/threonine kinase activity"/>
    <property type="evidence" value="ECO:0007669"/>
    <property type="project" value="UniProtKB-KW"/>
</dbReference>
<evidence type="ECO:0000256" key="2">
    <source>
        <dbReference type="ARBA" id="ARBA00004389"/>
    </source>
</evidence>
<proteinExistence type="inferred from homology"/>
<dbReference type="AlphaFoldDB" id="A0A843XR66"/>
<dbReference type="SMART" id="SM00369">
    <property type="entry name" value="LRR_TYP"/>
    <property type="match status" value="6"/>
</dbReference>
<evidence type="ECO:0000313" key="29">
    <source>
        <dbReference type="EMBL" id="MQM21622.1"/>
    </source>
</evidence>
<feature type="transmembrane region" description="Helical" evidence="26">
    <location>
        <begin position="658"/>
        <end position="681"/>
    </location>
</feature>
<dbReference type="Gene3D" id="1.10.510.10">
    <property type="entry name" value="Transferase(Phosphotransferase) domain 1"/>
    <property type="match status" value="1"/>
</dbReference>
<dbReference type="FunFam" id="3.80.10.10:FF:000041">
    <property type="entry name" value="LRR receptor-like serine/threonine-protein kinase ERECTA"/>
    <property type="match status" value="1"/>
</dbReference>
<reference evidence="29" key="1">
    <citation type="submission" date="2017-07" db="EMBL/GenBank/DDBJ databases">
        <title>Taro Niue Genome Assembly and Annotation.</title>
        <authorList>
            <person name="Atibalentja N."/>
            <person name="Keating K."/>
            <person name="Fields C.J."/>
        </authorList>
    </citation>
    <scope>NUCLEOTIDE SEQUENCE</scope>
    <source>
        <strain evidence="29">Niue_2</strain>
        <tissue evidence="29">Leaf</tissue>
    </source>
</reference>
<organism evidence="29 30">
    <name type="scientific">Colocasia esculenta</name>
    <name type="common">Wild taro</name>
    <name type="synonym">Arum esculentum</name>
    <dbReference type="NCBI Taxonomy" id="4460"/>
    <lineage>
        <taxon>Eukaryota</taxon>
        <taxon>Viridiplantae</taxon>
        <taxon>Streptophyta</taxon>
        <taxon>Embryophyta</taxon>
        <taxon>Tracheophyta</taxon>
        <taxon>Spermatophyta</taxon>
        <taxon>Magnoliopsida</taxon>
        <taxon>Liliopsida</taxon>
        <taxon>Araceae</taxon>
        <taxon>Aroideae</taxon>
        <taxon>Colocasieae</taxon>
        <taxon>Colocasia</taxon>
    </lineage>
</organism>
<dbReference type="FunFam" id="3.30.200.20:FF:000432">
    <property type="entry name" value="LRR receptor-like serine/threonine-protein kinase EFR"/>
    <property type="match status" value="1"/>
</dbReference>
<dbReference type="PROSITE" id="PS50011">
    <property type="entry name" value="PROTEIN_KINASE_DOM"/>
    <property type="match status" value="1"/>
</dbReference>
<feature type="binding site" evidence="25">
    <location>
        <position position="744"/>
    </location>
    <ligand>
        <name>ATP</name>
        <dbReference type="ChEBI" id="CHEBI:30616"/>
    </ligand>
</feature>
<dbReference type="SUPFAM" id="SSF52058">
    <property type="entry name" value="L domain-like"/>
    <property type="match status" value="2"/>
</dbReference>
<evidence type="ECO:0000256" key="27">
    <source>
        <dbReference type="SAM" id="SignalP"/>
    </source>
</evidence>
<keyword evidence="17 26" id="KW-0472">Membrane</keyword>
<dbReference type="InterPro" id="IPR011009">
    <property type="entry name" value="Kinase-like_dom_sf"/>
</dbReference>
<comment type="caution">
    <text evidence="29">The sequence shown here is derived from an EMBL/GenBank/DDBJ whole genome shotgun (WGS) entry which is preliminary data.</text>
</comment>
<evidence type="ECO:0000256" key="25">
    <source>
        <dbReference type="PROSITE-ProRule" id="PRU10141"/>
    </source>
</evidence>
<dbReference type="InterPro" id="IPR013210">
    <property type="entry name" value="LRR_N_plant-typ"/>
</dbReference>
<evidence type="ECO:0000256" key="15">
    <source>
        <dbReference type="ARBA" id="ARBA00022840"/>
    </source>
</evidence>
<protein>
    <recommendedName>
        <fullName evidence="24">Receptor kinase-like protein Xa21</fullName>
        <ecNumber evidence="4">2.7.11.1</ecNumber>
    </recommendedName>
</protein>
<dbReference type="Pfam" id="PF23598">
    <property type="entry name" value="LRR_14"/>
    <property type="match status" value="1"/>
</dbReference>
<feature type="chain" id="PRO_5032340941" description="Receptor kinase-like protein Xa21" evidence="27">
    <location>
        <begin position="32"/>
        <end position="1054"/>
    </location>
</feature>
<dbReference type="PROSITE" id="PS00108">
    <property type="entry name" value="PROTEIN_KINASE_ST"/>
    <property type="match status" value="1"/>
</dbReference>
<evidence type="ECO:0000256" key="14">
    <source>
        <dbReference type="ARBA" id="ARBA00022777"/>
    </source>
</evidence>
<evidence type="ECO:0000256" key="3">
    <source>
        <dbReference type="ARBA" id="ARBA00008684"/>
    </source>
</evidence>
<evidence type="ECO:0000256" key="21">
    <source>
        <dbReference type="ARBA" id="ARBA00048679"/>
    </source>
</evidence>
<dbReference type="InterPro" id="IPR017441">
    <property type="entry name" value="Protein_kinase_ATP_BS"/>
</dbReference>
<keyword evidence="9" id="KW-0808">Transferase</keyword>
<evidence type="ECO:0000256" key="23">
    <source>
        <dbReference type="ARBA" id="ARBA00056628"/>
    </source>
</evidence>
<keyword evidence="8" id="KW-0433">Leucine-rich repeat</keyword>
<dbReference type="InterPro" id="IPR001245">
    <property type="entry name" value="Ser-Thr/Tyr_kinase_cat_dom"/>
</dbReference>
<dbReference type="FunFam" id="3.80.10.10:FF:000288">
    <property type="entry name" value="LRR receptor-like serine/threonine-protein kinase EFR"/>
    <property type="match status" value="1"/>
</dbReference>
<evidence type="ECO:0000256" key="5">
    <source>
        <dbReference type="ARBA" id="ARBA00022475"/>
    </source>
</evidence>
<dbReference type="Proteomes" id="UP000652761">
    <property type="component" value="Unassembled WGS sequence"/>
</dbReference>
<comment type="catalytic activity">
    <reaction evidence="20">
        <text>L-threonyl-[protein] + ATP = O-phospho-L-threonyl-[protein] + ADP + H(+)</text>
        <dbReference type="Rhea" id="RHEA:46608"/>
        <dbReference type="Rhea" id="RHEA-COMP:11060"/>
        <dbReference type="Rhea" id="RHEA-COMP:11605"/>
        <dbReference type="ChEBI" id="CHEBI:15378"/>
        <dbReference type="ChEBI" id="CHEBI:30013"/>
        <dbReference type="ChEBI" id="CHEBI:30616"/>
        <dbReference type="ChEBI" id="CHEBI:61977"/>
        <dbReference type="ChEBI" id="CHEBI:456216"/>
        <dbReference type="EC" id="2.7.11.1"/>
    </reaction>
</comment>
<dbReference type="SMART" id="SM00220">
    <property type="entry name" value="S_TKc"/>
    <property type="match status" value="1"/>
</dbReference>
<keyword evidence="19" id="KW-0325">Glycoprotein</keyword>
<evidence type="ECO:0000256" key="1">
    <source>
        <dbReference type="ARBA" id="ARBA00004251"/>
    </source>
</evidence>
<keyword evidence="7" id="KW-0597">Phosphoprotein</keyword>
<evidence type="ECO:0000256" key="7">
    <source>
        <dbReference type="ARBA" id="ARBA00022553"/>
    </source>
</evidence>
<dbReference type="FunFam" id="1.10.510.10:FF:000358">
    <property type="entry name" value="Putative leucine-rich repeat receptor-like serine/threonine-protein kinase"/>
    <property type="match status" value="1"/>
</dbReference>
<dbReference type="GO" id="GO:0005789">
    <property type="term" value="C:endoplasmic reticulum membrane"/>
    <property type="evidence" value="ECO:0007669"/>
    <property type="project" value="UniProtKB-SubCell"/>
</dbReference>
<keyword evidence="16 26" id="KW-1133">Transmembrane helix</keyword>
<dbReference type="InterPro" id="IPR000719">
    <property type="entry name" value="Prot_kinase_dom"/>
</dbReference>
<keyword evidence="15 25" id="KW-0067">ATP-binding</keyword>
<comment type="catalytic activity">
    <reaction evidence="21">
        <text>L-seryl-[protein] + ATP = O-phospho-L-seryl-[protein] + ADP + H(+)</text>
        <dbReference type="Rhea" id="RHEA:17989"/>
        <dbReference type="Rhea" id="RHEA-COMP:9863"/>
        <dbReference type="Rhea" id="RHEA-COMP:11604"/>
        <dbReference type="ChEBI" id="CHEBI:15378"/>
        <dbReference type="ChEBI" id="CHEBI:29999"/>
        <dbReference type="ChEBI" id="CHEBI:30616"/>
        <dbReference type="ChEBI" id="CHEBI:83421"/>
        <dbReference type="ChEBI" id="CHEBI:456216"/>
        <dbReference type="EC" id="2.7.11.1"/>
    </reaction>
</comment>
<dbReference type="GO" id="GO:0005886">
    <property type="term" value="C:plasma membrane"/>
    <property type="evidence" value="ECO:0007669"/>
    <property type="project" value="UniProtKB-SubCell"/>
</dbReference>
<keyword evidence="18" id="KW-0675">Receptor</keyword>
<evidence type="ECO:0000256" key="10">
    <source>
        <dbReference type="ARBA" id="ARBA00022692"/>
    </source>
</evidence>
<evidence type="ECO:0000256" key="26">
    <source>
        <dbReference type="SAM" id="Phobius"/>
    </source>
</evidence>
<keyword evidence="30" id="KW-1185">Reference proteome</keyword>
<feature type="domain" description="Protein kinase" evidence="28">
    <location>
        <begin position="715"/>
        <end position="1031"/>
    </location>
</feature>
<evidence type="ECO:0000256" key="8">
    <source>
        <dbReference type="ARBA" id="ARBA00022614"/>
    </source>
</evidence>
<name>A0A843XR66_COLES</name>
<evidence type="ECO:0000256" key="13">
    <source>
        <dbReference type="ARBA" id="ARBA00022741"/>
    </source>
</evidence>
<evidence type="ECO:0000256" key="4">
    <source>
        <dbReference type="ARBA" id="ARBA00012513"/>
    </source>
</evidence>
<dbReference type="PANTHER" id="PTHR48056">
    <property type="entry name" value="LRR RECEPTOR-LIKE SERINE/THREONINE-PROTEIN KINASE-RELATED"/>
    <property type="match status" value="1"/>
</dbReference>
<keyword evidence="13 25" id="KW-0547">Nucleotide-binding</keyword>
<dbReference type="EMBL" id="NMUH01011313">
    <property type="protein sequence ID" value="MQM21622.1"/>
    <property type="molecule type" value="Genomic_DNA"/>
</dbReference>
<dbReference type="GO" id="GO:0033612">
    <property type="term" value="F:receptor serine/threonine kinase binding"/>
    <property type="evidence" value="ECO:0007669"/>
    <property type="project" value="TreeGrafter"/>
</dbReference>
<evidence type="ECO:0000256" key="9">
    <source>
        <dbReference type="ARBA" id="ARBA00022679"/>
    </source>
</evidence>
<evidence type="ECO:0000256" key="20">
    <source>
        <dbReference type="ARBA" id="ARBA00047899"/>
    </source>
</evidence>
<dbReference type="InterPro" id="IPR003591">
    <property type="entry name" value="Leu-rich_rpt_typical-subtyp"/>
</dbReference>
<keyword evidence="5" id="KW-1003">Cell membrane</keyword>
<evidence type="ECO:0000313" key="30">
    <source>
        <dbReference type="Proteomes" id="UP000652761"/>
    </source>
</evidence>
<dbReference type="Pfam" id="PF13855">
    <property type="entry name" value="LRR_8"/>
    <property type="match status" value="1"/>
</dbReference>